<gene>
    <name evidence="1" type="ORF">RPERSI_LOCUS1770</name>
</gene>
<evidence type="ECO:0000313" key="1">
    <source>
        <dbReference type="EMBL" id="CAG8499903.1"/>
    </source>
</evidence>
<organism evidence="1 2">
    <name type="scientific">Racocetra persica</name>
    <dbReference type="NCBI Taxonomy" id="160502"/>
    <lineage>
        <taxon>Eukaryota</taxon>
        <taxon>Fungi</taxon>
        <taxon>Fungi incertae sedis</taxon>
        <taxon>Mucoromycota</taxon>
        <taxon>Glomeromycotina</taxon>
        <taxon>Glomeromycetes</taxon>
        <taxon>Diversisporales</taxon>
        <taxon>Gigasporaceae</taxon>
        <taxon>Racocetra</taxon>
    </lineage>
</organism>
<sequence length="40" mass="4810">NVTIPKRQGYEIDEKICEKQNLERTNIKVQQKNRNLLKLL</sequence>
<accession>A0ACA9L0V4</accession>
<comment type="caution">
    <text evidence="1">The sequence shown here is derived from an EMBL/GenBank/DDBJ whole genome shotgun (WGS) entry which is preliminary data.</text>
</comment>
<dbReference type="Proteomes" id="UP000789920">
    <property type="component" value="Unassembled WGS sequence"/>
</dbReference>
<proteinExistence type="predicted"/>
<dbReference type="EMBL" id="CAJVQC010001755">
    <property type="protein sequence ID" value="CAG8499903.1"/>
    <property type="molecule type" value="Genomic_DNA"/>
</dbReference>
<name>A0ACA9L0V4_9GLOM</name>
<protein>
    <submittedName>
        <fullName evidence="1">8489_t:CDS:1</fullName>
    </submittedName>
</protein>
<reference evidence="1" key="1">
    <citation type="submission" date="2021-06" db="EMBL/GenBank/DDBJ databases">
        <authorList>
            <person name="Kallberg Y."/>
            <person name="Tangrot J."/>
            <person name="Rosling A."/>
        </authorList>
    </citation>
    <scope>NUCLEOTIDE SEQUENCE</scope>
    <source>
        <strain evidence="1">MA461A</strain>
    </source>
</reference>
<evidence type="ECO:0000313" key="2">
    <source>
        <dbReference type="Proteomes" id="UP000789920"/>
    </source>
</evidence>
<feature type="non-terminal residue" evidence="1">
    <location>
        <position position="1"/>
    </location>
</feature>
<keyword evidence="2" id="KW-1185">Reference proteome</keyword>